<organism evidence="2 3">
    <name type="scientific">Suillus fuscotomentosus</name>
    <dbReference type="NCBI Taxonomy" id="1912939"/>
    <lineage>
        <taxon>Eukaryota</taxon>
        <taxon>Fungi</taxon>
        <taxon>Dikarya</taxon>
        <taxon>Basidiomycota</taxon>
        <taxon>Agaricomycotina</taxon>
        <taxon>Agaricomycetes</taxon>
        <taxon>Agaricomycetidae</taxon>
        <taxon>Boletales</taxon>
        <taxon>Suillineae</taxon>
        <taxon>Suillaceae</taxon>
        <taxon>Suillus</taxon>
    </lineage>
</organism>
<comment type="caution">
    <text evidence="2">The sequence shown here is derived from an EMBL/GenBank/DDBJ whole genome shotgun (WGS) entry which is preliminary data.</text>
</comment>
<gene>
    <name evidence="2" type="ORF">F5891DRAFT_972179</name>
</gene>
<proteinExistence type="predicted"/>
<feature type="domain" description="Integrase core" evidence="1">
    <location>
        <begin position="3"/>
        <end position="87"/>
    </location>
</feature>
<sequence>MHVRSTRNSRIERLWVEVGTQFVRRWRGFFTRLERLHKLDVDKPGYLWLLSVLFLNALNDDCRQFQQEWNLHPIHGSDTRDRSPQDMRLLGQASLGIYEDEFEGICPTVLQRYYGIHGREVVCHRNQTGAGHPSDEEDEPAEDDIIDRIEQEQANDVQHDAVEVPDSNTPFRNEEDESMFFEILEVVVMEGIVLEGYNLREGEDEYDENTSEYLRVGRRREHHVEISLADPIWRTRSTLWAQASSVLDHFEANEFF</sequence>
<keyword evidence="3" id="KW-1185">Reference proteome</keyword>
<evidence type="ECO:0000259" key="1">
    <source>
        <dbReference type="Pfam" id="PF24764"/>
    </source>
</evidence>
<name>A0AAD4DMW9_9AGAM</name>
<reference evidence="2" key="1">
    <citation type="journal article" date="2020" name="New Phytol.">
        <title>Comparative genomics reveals dynamic genome evolution in host specialist ectomycorrhizal fungi.</title>
        <authorList>
            <person name="Lofgren L.A."/>
            <person name="Nguyen N.H."/>
            <person name="Vilgalys R."/>
            <person name="Ruytinx J."/>
            <person name="Liao H.L."/>
            <person name="Branco S."/>
            <person name="Kuo A."/>
            <person name="LaButti K."/>
            <person name="Lipzen A."/>
            <person name="Andreopoulos W."/>
            <person name="Pangilinan J."/>
            <person name="Riley R."/>
            <person name="Hundley H."/>
            <person name="Na H."/>
            <person name="Barry K."/>
            <person name="Grigoriev I.V."/>
            <person name="Stajich J.E."/>
            <person name="Kennedy P.G."/>
        </authorList>
    </citation>
    <scope>NUCLEOTIDE SEQUENCE</scope>
    <source>
        <strain evidence="2">FC203</strain>
    </source>
</reference>
<evidence type="ECO:0000313" key="2">
    <source>
        <dbReference type="EMBL" id="KAG1883532.1"/>
    </source>
</evidence>
<evidence type="ECO:0000313" key="3">
    <source>
        <dbReference type="Proteomes" id="UP001195769"/>
    </source>
</evidence>
<accession>A0AAD4DMW9</accession>
<dbReference type="EMBL" id="JABBWK010000505">
    <property type="protein sequence ID" value="KAG1883532.1"/>
    <property type="molecule type" value="Genomic_DNA"/>
</dbReference>
<dbReference type="GeneID" id="64670661"/>
<dbReference type="Pfam" id="PF24764">
    <property type="entry name" value="rva_4"/>
    <property type="match status" value="1"/>
</dbReference>
<dbReference type="AlphaFoldDB" id="A0AAD4DMW9"/>
<protein>
    <recommendedName>
        <fullName evidence="1">Integrase core domain-containing protein</fullName>
    </recommendedName>
</protein>
<dbReference type="InterPro" id="IPR058913">
    <property type="entry name" value="Integrase_dom_put"/>
</dbReference>
<dbReference type="RefSeq" id="XP_041216178.1">
    <property type="nucleotide sequence ID" value="XM_041376363.1"/>
</dbReference>
<dbReference type="Proteomes" id="UP001195769">
    <property type="component" value="Unassembled WGS sequence"/>
</dbReference>